<evidence type="ECO:0000256" key="1">
    <source>
        <dbReference type="ARBA" id="ARBA00009437"/>
    </source>
</evidence>
<dbReference type="InterPro" id="IPR036388">
    <property type="entry name" value="WH-like_DNA-bd_sf"/>
</dbReference>
<keyword evidence="7" id="KW-1185">Reference proteome</keyword>
<dbReference type="SUPFAM" id="SSF53850">
    <property type="entry name" value="Periplasmic binding protein-like II"/>
    <property type="match status" value="1"/>
</dbReference>
<accession>A0ABQ0A210</accession>
<evidence type="ECO:0000256" key="2">
    <source>
        <dbReference type="ARBA" id="ARBA00023015"/>
    </source>
</evidence>
<dbReference type="SUPFAM" id="SSF46785">
    <property type="entry name" value="Winged helix' DNA-binding domain"/>
    <property type="match status" value="1"/>
</dbReference>
<dbReference type="EMBL" id="BAABWH010000007">
    <property type="protein sequence ID" value="GAA6146431.1"/>
    <property type="molecule type" value="Genomic_DNA"/>
</dbReference>
<proteinExistence type="inferred from homology"/>
<dbReference type="InterPro" id="IPR036390">
    <property type="entry name" value="WH_DNA-bd_sf"/>
</dbReference>
<comment type="similarity">
    <text evidence="1">Belongs to the LysR transcriptional regulatory family.</text>
</comment>
<keyword evidence="2" id="KW-0805">Transcription regulation</keyword>
<evidence type="ECO:0000313" key="6">
    <source>
        <dbReference type="EMBL" id="GAA6146431.1"/>
    </source>
</evidence>
<dbReference type="Gene3D" id="1.10.10.10">
    <property type="entry name" value="Winged helix-like DNA-binding domain superfamily/Winged helix DNA-binding domain"/>
    <property type="match status" value="1"/>
</dbReference>
<dbReference type="InterPro" id="IPR005119">
    <property type="entry name" value="LysR_subst-bd"/>
</dbReference>
<dbReference type="PANTHER" id="PTHR30126:SF5">
    <property type="entry name" value="HTH-TYPE TRANSCRIPTIONAL ACTIVATOR CMPR"/>
    <property type="match status" value="1"/>
</dbReference>
<keyword evidence="3" id="KW-0238">DNA-binding</keyword>
<dbReference type="Pfam" id="PF03466">
    <property type="entry name" value="LysR_substrate"/>
    <property type="match status" value="1"/>
</dbReference>
<gene>
    <name evidence="6" type="ORF">NBRC116585_25490</name>
</gene>
<sequence length="329" mass="36493">MTDFPMPLSVHKLASRLTFRQLQVYKAVYDLRSYSQAGDLLGLTQPAVSSQVRQLEQALGIPLFEYIGRKLYTTAAGERMHEAVVGIFAQIQSLQTELAALEGRVAGDLRITAVNTAQYVIPYLLRPFIDRNPDVRISVMVVNRATAIERLSNNLDDLVIMGMVPDGKGLVSIPFLENELIAVAPAEHPLLRQPSVTAEDFLNSQLLMREAGSGSRLALEVHCHEKRLKISDPIILGSNDAIKHAVIAGLGVAVLPKLSILPELQLGTLQNLDIEHFPLRRSWCLVHPANKNLTPAARAFIEHIQKNTEEISQLFDKQSHYFPSKKVST</sequence>
<dbReference type="Proteomes" id="UP001481413">
    <property type="component" value="Unassembled WGS sequence"/>
</dbReference>
<evidence type="ECO:0000256" key="4">
    <source>
        <dbReference type="ARBA" id="ARBA00023163"/>
    </source>
</evidence>
<comment type="caution">
    <text evidence="6">The sequence shown here is derived from an EMBL/GenBank/DDBJ whole genome shotgun (WGS) entry which is preliminary data.</text>
</comment>
<dbReference type="Gene3D" id="3.40.190.290">
    <property type="match status" value="1"/>
</dbReference>
<evidence type="ECO:0000313" key="7">
    <source>
        <dbReference type="Proteomes" id="UP001481413"/>
    </source>
</evidence>
<dbReference type="Pfam" id="PF00126">
    <property type="entry name" value="HTH_1"/>
    <property type="match status" value="1"/>
</dbReference>
<dbReference type="PRINTS" id="PR00039">
    <property type="entry name" value="HTHLYSR"/>
</dbReference>
<feature type="domain" description="HTH lysR-type" evidence="5">
    <location>
        <begin position="17"/>
        <end position="74"/>
    </location>
</feature>
<evidence type="ECO:0000259" key="5">
    <source>
        <dbReference type="PROSITE" id="PS50931"/>
    </source>
</evidence>
<name>A0ABQ0A210_9GAMM</name>
<dbReference type="PROSITE" id="PS50931">
    <property type="entry name" value="HTH_LYSR"/>
    <property type="match status" value="1"/>
</dbReference>
<dbReference type="PANTHER" id="PTHR30126">
    <property type="entry name" value="HTH-TYPE TRANSCRIPTIONAL REGULATOR"/>
    <property type="match status" value="1"/>
</dbReference>
<keyword evidence="4" id="KW-0804">Transcription</keyword>
<reference evidence="6 7" key="1">
    <citation type="submission" date="2024-04" db="EMBL/GenBank/DDBJ databases">
        <title>Draft genome sequence of Thalassolituus maritimus NBRC 116585.</title>
        <authorList>
            <person name="Miyakawa T."/>
            <person name="Kusuya Y."/>
            <person name="Miura T."/>
        </authorList>
    </citation>
    <scope>NUCLEOTIDE SEQUENCE [LARGE SCALE GENOMIC DNA]</scope>
    <source>
        <strain evidence="6 7">5NW40-0001</strain>
    </source>
</reference>
<dbReference type="InterPro" id="IPR000847">
    <property type="entry name" value="LysR_HTH_N"/>
</dbReference>
<protein>
    <submittedName>
        <fullName evidence="6">LysR family transcriptional regulator</fullName>
    </submittedName>
</protein>
<organism evidence="6 7">
    <name type="scientific">Thalassolituus maritimus</name>
    <dbReference type="NCBI Taxonomy" id="484498"/>
    <lineage>
        <taxon>Bacteria</taxon>
        <taxon>Pseudomonadati</taxon>
        <taxon>Pseudomonadota</taxon>
        <taxon>Gammaproteobacteria</taxon>
        <taxon>Oceanospirillales</taxon>
        <taxon>Oceanospirillaceae</taxon>
        <taxon>Thalassolituus</taxon>
    </lineage>
</organism>
<evidence type="ECO:0000256" key="3">
    <source>
        <dbReference type="ARBA" id="ARBA00023125"/>
    </source>
</evidence>